<proteinExistence type="predicted"/>
<keyword evidence="4" id="KW-1185">Reference proteome</keyword>
<keyword evidence="2" id="KW-1133">Transmembrane helix</keyword>
<feature type="compositionally biased region" description="Low complexity" evidence="1">
    <location>
        <begin position="319"/>
        <end position="332"/>
    </location>
</feature>
<keyword evidence="2" id="KW-0472">Membrane</keyword>
<reference evidence="3" key="1">
    <citation type="submission" date="2022-11" db="EMBL/GenBank/DDBJ databases">
        <authorList>
            <person name="Morgan W.R."/>
            <person name="Tartar A."/>
        </authorList>
    </citation>
    <scope>NUCLEOTIDE SEQUENCE</scope>
    <source>
        <strain evidence="3">ARSEF 373</strain>
    </source>
</reference>
<feature type="transmembrane region" description="Helical" evidence="2">
    <location>
        <begin position="125"/>
        <end position="144"/>
    </location>
</feature>
<organism evidence="3 4">
    <name type="scientific">Lagenidium giganteum</name>
    <dbReference type="NCBI Taxonomy" id="4803"/>
    <lineage>
        <taxon>Eukaryota</taxon>
        <taxon>Sar</taxon>
        <taxon>Stramenopiles</taxon>
        <taxon>Oomycota</taxon>
        <taxon>Peronosporomycetes</taxon>
        <taxon>Pythiales</taxon>
        <taxon>Pythiaceae</taxon>
    </lineage>
</organism>
<feature type="transmembrane region" description="Helical" evidence="2">
    <location>
        <begin position="15"/>
        <end position="36"/>
    </location>
</feature>
<dbReference type="EMBL" id="DAKRPA010000002">
    <property type="protein sequence ID" value="DBA05154.1"/>
    <property type="molecule type" value="Genomic_DNA"/>
</dbReference>
<feature type="transmembrane region" description="Helical" evidence="2">
    <location>
        <begin position="201"/>
        <end position="219"/>
    </location>
</feature>
<feature type="transmembrane region" description="Helical" evidence="2">
    <location>
        <begin position="48"/>
        <end position="76"/>
    </location>
</feature>
<name>A0AAV2ZI19_9STRA</name>
<evidence type="ECO:0000256" key="2">
    <source>
        <dbReference type="SAM" id="Phobius"/>
    </source>
</evidence>
<reference evidence="3" key="2">
    <citation type="journal article" date="2023" name="Microbiol Resour">
        <title>Decontamination and Annotation of the Draft Genome Sequence of the Oomycete Lagenidium giganteum ARSEF 373.</title>
        <authorList>
            <person name="Morgan W.R."/>
            <person name="Tartar A."/>
        </authorList>
    </citation>
    <scope>NUCLEOTIDE SEQUENCE</scope>
    <source>
        <strain evidence="3">ARSEF 373</strain>
    </source>
</reference>
<dbReference type="Proteomes" id="UP001146120">
    <property type="component" value="Unassembled WGS sequence"/>
</dbReference>
<evidence type="ECO:0000313" key="3">
    <source>
        <dbReference type="EMBL" id="DBA05154.1"/>
    </source>
</evidence>
<evidence type="ECO:0000313" key="4">
    <source>
        <dbReference type="Proteomes" id="UP001146120"/>
    </source>
</evidence>
<feature type="transmembrane region" description="Helical" evidence="2">
    <location>
        <begin position="164"/>
        <end position="180"/>
    </location>
</feature>
<feature type="transmembrane region" description="Helical" evidence="2">
    <location>
        <begin position="82"/>
        <end position="105"/>
    </location>
</feature>
<keyword evidence="2" id="KW-0812">Transmembrane</keyword>
<dbReference type="AlphaFoldDB" id="A0AAV2ZI19"/>
<evidence type="ECO:0000256" key="1">
    <source>
        <dbReference type="SAM" id="MobiDB-lite"/>
    </source>
</evidence>
<comment type="caution">
    <text evidence="3">The sequence shown here is derived from an EMBL/GenBank/DDBJ whole genome shotgun (WGS) entry which is preliminary data.</text>
</comment>
<feature type="transmembrane region" description="Helical" evidence="2">
    <location>
        <begin position="225"/>
        <end position="250"/>
    </location>
</feature>
<protein>
    <recommendedName>
        <fullName evidence="5">Pheromone receptor</fullName>
    </recommendedName>
</protein>
<feature type="region of interest" description="Disordered" evidence="1">
    <location>
        <begin position="312"/>
        <end position="377"/>
    </location>
</feature>
<gene>
    <name evidence="3" type="ORF">N0F65_005004</name>
</gene>
<feature type="compositionally biased region" description="Basic residues" evidence="1">
    <location>
        <begin position="333"/>
        <end position="349"/>
    </location>
</feature>
<sequence>MVEFQGLDAHKCVSWALLPLLLLEAVLALVTIWRCTHQVSWKSHPRRIFFHLVLLISCLLRSMFWVSACNLVLLAAGTAMLWWSNSLLLLCTVSIILQWSCAASVGRVNAQQLRRVRQFSLHHPLVFVHAVHLLCSLGGGIDLMRRSSVADAEAFQEYGARMCTFLWIYRLINAVVAFQLRRRLVAAAMSDQMKNKSVIQMTLLVAVITLALGLQVTMIEGWAEMSFLCYNVLKFFVPGVLLSACFLYIMRRVQQREPARLVVMPALSLVEFEECPSPDHRNKWDATFLSSFSPQTLDSSFRSAHSSTNAHTHEDMWASSSSTTVPVTTTHAGGHHRHAHHHHHHNHHATQHEPEEDPVVQTRTQSRSIPQCAAAPC</sequence>
<accession>A0AAV2ZI19</accession>
<evidence type="ECO:0008006" key="5">
    <source>
        <dbReference type="Google" id="ProtNLM"/>
    </source>
</evidence>